<dbReference type="VEuPathDB" id="PiroplasmaDB:BMR1_01G02210"/>
<keyword evidence="2" id="KW-1185">Reference proteome</keyword>
<evidence type="ECO:0000313" key="2">
    <source>
        <dbReference type="Proteomes" id="UP000002899"/>
    </source>
</evidence>
<reference evidence="1 2" key="1">
    <citation type="journal article" date="2012" name="Nucleic Acids Res.">
        <title>Sequencing of the smallest Apicomplexan genome from the human pathogen Babesia microti.</title>
        <authorList>
            <person name="Cornillot E."/>
            <person name="Hadj-Kaddour K."/>
            <person name="Dassouli A."/>
            <person name="Noel B."/>
            <person name="Ranwez V."/>
            <person name="Vacherie B."/>
            <person name="Augagneur Y."/>
            <person name="Bres V."/>
            <person name="Duclos A."/>
            <person name="Randazzo S."/>
            <person name="Carcy B."/>
            <person name="Debierre-Grockiego F."/>
            <person name="Delbecq S."/>
            <person name="Moubri-Menage K."/>
            <person name="Shams-Eldin H."/>
            <person name="Usmani-Brown S."/>
            <person name="Bringaud F."/>
            <person name="Wincker P."/>
            <person name="Vivares C.P."/>
            <person name="Schwarz R.T."/>
            <person name="Schetters T.P."/>
            <person name="Krause P.J."/>
            <person name="Gorenflot A."/>
            <person name="Berry V."/>
            <person name="Barbe V."/>
            <person name="Ben Mamoun C."/>
        </authorList>
    </citation>
    <scope>NUCLEOTIDE SEQUENCE [LARGE SCALE GENOMIC DNA]</scope>
    <source>
        <strain evidence="1 2">RI</strain>
    </source>
</reference>
<dbReference type="Gene3D" id="1.10.10.60">
    <property type="entry name" value="Homeodomain-like"/>
    <property type="match status" value="1"/>
</dbReference>
<dbReference type="OrthoDB" id="408360at2759"/>
<accession>A0A1N6LWX0</accession>
<dbReference type="SUPFAM" id="SSF46689">
    <property type="entry name" value="Homeodomain-like"/>
    <property type="match status" value="1"/>
</dbReference>
<dbReference type="Proteomes" id="UP000002899">
    <property type="component" value="Chromosome I"/>
</dbReference>
<reference evidence="1 2" key="2">
    <citation type="journal article" date="2013" name="PLoS ONE">
        <title>Whole genome mapping and re-organization of the nuclear and mitochondrial genomes of Babesia microti isolates.</title>
        <authorList>
            <person name="Cornillot E."/>
            <person name="Dassouli A."/>
            <person name="Garg A."/>
            <person name="Pachikara N."/>
            <person name="Randazzo S."/>
            <person name="Depoix D."/>
            <person name="Carcy B."/>
            <person name="Delbecq S."/>
            <person name="Frutos R."/>
            <person name="Silva J.C."/>
            <person name="Sutton R."/>
            <person name="Krause P.J."/>
            <person name="Mamoun C.B."/>
        </authorList>
    </citation>
    <scope>NUCLEOTIDE SEQUENCE [LARGE SCALE GENOMIC DNA]</scope>
    <source>
        <strain evidence="1 2">RI</strain>
    </source>
</reference>
<proteinExistence type="predicted"/>
<dbReference type="AlphaFoldDB" id="A0A1N6LWX0"/>
<dbReference type="RefSeq" id="XP_021337462.1">
    <property type="nucleotide sequence ID" value="XM_021482870.1"/>
</dbReference>
<gene>
    <name evidence="1" type="ORF">BMR1_01G02210</name>
</gene>
<evidence type="ECO:0000313" key="1">
    <source>
        <dbReference type="EMBL" id="SIO73361.1"/>
    </source>
</evidence>
<dbReference type="InterPro" id="IPR009057">
    <property type="entry name" value="Homeodomain-like_sf"/>
</dbReference>
<dbReference type="EMBL" id="FO082871">
    <property type="protein sequence ID" value="SIO73361.1"/>
    <property type="molecule type" value="Genomic_DNA"/>
</dbReference>
<dbReference type="KEGG" id="bmic:BMR1_01G02210"/>
<reference evidence="1 2" key="3">
    <citation type="journal article" date="2016" name="Sci. Rep.">
        <title>Genome-wide diversity and gene expression profiling of Babesia microti isolates identify polymorphic genes that mediate host-pathogen interactions.</title>
        <authorList>
            <person name="Silva J.C."/>
            <person name="Cornillot E."/>
            <person name="McCracken C."/>
            <person name="Usmani-Brown S."/>
            <person name="Dwivedi A."/>
            <person name="Ifeonu O.O."/>
            <person name="Crabtree J."/>
            <person name="Gotia H.T."/>
            <person name="Virji A.Z."/>
            <person name="Reynes C."/>
            <person name="Colinge J."/>
            <person name="Kumar V."/>
            <person name="Lawres L."/>
            <person name="Pazzi J.E."/>
            <person name="Pablo J.V."/>
            <person name="Hung C."/>
            <person name="Brancato J."/>
            <person name="Kumari P."/>
            <person name="Orvis J."/>
            <person name="Tretina K."/>
            <person name="Chibucos M."/>
            <person name="Ott S."/>
            <person name="Sadzewicz L."/>
            <person name="Sengamalay N."/>
            <person name="Shetty A.C."/>
            <person name="Su Q."/>
            <person name="Tallon L."/>
            <person name="Fraser C.M."/>
            <person name="Frutos R."/>
            <person name="Molina D.M."/>
            <person name="Krause P.J."/>
            <person name="Ben Mamoun C."/>
        </authorList>
    </citation>
    <scope>NUCLEOTIDE SEQUENCE [LARGE SCALE GENOMIC DNA]</scope>
    <source>
        <strain evidence="1 2">RI</strain>
    </source>
</reference>
<organism evidence="1 2">
    <name type="scientific">Babesia microti (strain RI)</name>
    <dbReference type="NCBI Taxonomy" id="1133968"/>
    <lineage>
        <taxon>Eukaryota</taxon>
        <taxon>Sar</taxon>
        <taxon>Alveolata</taxon>
        <taxon>Apicomplexa</taxon>
        <taxon>Aconoidasida</taxon>
        <taxon>Piroplasmida</taxon>
        <taxon>Babesiidae</taxon>
        <taxon>Babesia</taxon>
    </lineage>
</organism>
<protein>
    <submittedName>
        <fullName evidence="1">Uncharacterized protein</fullName>
    </submittedName>
</protein>
<sequence length="291" mass="34060">MTFLNRNLYNICNYNAINYSKNTLLSQIKPCHYMSSKPDTTDLGPPPSKPKRYFDLKRFRDYISKAKKAKIEAEKLFIARANALPPPEGWTISDFLIKMDIGENVEEIAASFNSWNEFITATPEELYVLESLTNTQKRKLLKYITLYNHGLWPDYGYQSFIKKFQSKPLANEGKPWSIEDDNKLLELCDYYDVNFGDPWIYISWDLQRQMDETRDRYYELVLLRQLQAKNCEICITKASKPLYMSRYFKLLPPTLYIIPSCTNYNLSSATNALDNMPPYLSQLLSDTKDNN</sequence>
<name>A0A1N6LWX0_BABMR</name>
<dbReference type="GeneID" id="24423517"/>